<organism evidence="2 3">
    <name type="scientific">Roseivirga seohaensis subsp. aquiponti</name>
    <dbReference type="NCBI Taxonomy" id="1566026"/>
    <lineage>
        <taxon>Bacteria</taxon>
        <taxon>Pseudomonadati</taxon>
        <taxon>Bacteroidota</taxon>
        <taxon>Cytophagia</taxon>
        <taxon>Cytophagales</taxon>
        <taxon>Roseivirgaceae</taxon>
        <taxon>Roseivirga</taxon>
    </lineage>
</organism>
<evidence type="ECO:0000313" key="2">
    <source>
        <dbReference type="EMBL" id="KOF02446.1"/>
    </source>
</evidence>
<keyword evidence="1" id="KW-0732">Signal</keyword>
<comment type="caution">
    <text evidence="2">The sequence shown here is derived from an EMBL/GenBank/DDBJ whole genome shotgun (WGS) entry which is preliminary data.</text>
</comment>
<dbReference type="RefSeq" id="WP_053223928.1">
    <property type="nucleotide sequence ID" value="NZ_JSVA01000012.1"/>
</dbReference>
<accession>A0A0L8AJN1</accession>
<dbReference type="PATRIC" id="fig|1566026.4.peg.636"/>
<name>A0A0L8AJN1_9BACT</name>
<dbReference type="SUPFAM" id="SSF56935">
    <property type="entry name" value="Porins"/>
    <property type="match status" value="1"/>
</dbReference>
<sequence length="425" mass="47050">MLKNIIKYSALLGAFLFCAPLKAQFTQSSYSAFGIGDINWGGYSQNAGMGGFGISYNNRFYVNNLNPALIASNYDAVFQIEASFDSRTYNNGDKSYSSFTGGFKDFGFSLPIKYGKWNMALGISPYTSVSYGILQTTTGPDNTTLLSQLDGNGGIDEAFMTHALRLGDFMIGLKTSYLFGSIERDTEYLLTGIPAITFSSTIYNERRSFSDVTANVGLAYKLKFNERQSLNFGAFYNLEANIRSRNLTRLESQDINGNVLSSDTLKNNIDSKISIPQRIGFGISYEKSQRFAVGIDIQTQAWSQYLNESGQTGSEFGDAFRIAVGGELLPNYEVSKAGPRITYRFGVHYERTPYLVNSQEVNDFGINFGTSLPLSGIWGVSNVNLGATFGNRGNVTDGLIRENYLKLSIGFSLQDQTWFARQKYN</sequence>
<evidence type="ECO:0008006" key="4">
    <source>
        <dbReference type="Google" id="ProtNLM"/>
    </source>
</evidence>
<keyword evidence="3" id="KW-1185">Reference proteome</keyword>
<evidence type="ECO:0000256" key="1">
    <source>
        <dbReference type="SAM" id="SignalP"/>
    </source>
</evidence>
<protein>
    <recommendedName>
        <fullName evidence="4">Outer membrane protein beta-barrel domain-containing protein</fullName>
    </recommendedName>
</protein>
<dbReference type="Gene3D" id="2.40.160.60">
    <property type="entry name" value="Outer membrane protein transport protein (OMPP1/FadL/TodX)"/>
    <property type="match status" value="1"/>
</dbReference>
<gene>
    <name evidence="2" type="ORF">OB69_11735</name>
</gene>
<evidence type="ECO:0000313" key="3">
    <source>
        <dbReference type="Proteomes" id="UP000036908"/>
    </source>
</evidence>
<dbReference type="Proteomes" id="UP000036908">
    <property type="component" value="Unassembled WGS sequence"/>
</dbReference>
<dbReference type="OrthoDB" id="1491239at2"/>
<feature type="chain" id="PRO_5005580484" description="Outer membrane protein beta-barrel domain-containing protein" evidence="1">
    <location>
        <begin position="24"/>
        <end position="425"/>
    </location>
</feature>
<dbReference type="EMBL" id="JSVA01000012">
    <property type="protein sequence ID" value="KOF02446.1"/>
    <property type="molecule type" value="Genomic_DNA"/>
</dbReference>
<reference evidence="3" key="1">
    <citation type="submission" date="2014-11" db="EMBL/GenBank/DDBJ databases">
        <title>Genome sequencing of Roseivirga sp. D-25.</title>
        <authorList>
            <person name="Selvaratnam C."/>
            <person name="Thevarajoo S."/>
            <person name="Goh K.M."/>
            <person name="Eee R."/>
            <person name="Chan K.-G."/>
            <person name="Chong C.S."/>
        </authorList>
    </citation>
    <scope>NUCLEOTIDE SEQUENCE [LARGE SCALE GENOMIC DNA]</scope>
    <source>
        <strain evidence="3">D-25</strain>
    </source>
</reference>
<proteinExistence type="predicted"/>
<feature type="signal peptide" evidence="1">
    <location>
        <begin position="1"/>
        <end position="23"/>
    </location>
</feature>
<dbReference type="AlphaFoldDB" id="A0A0L8AJN1"/>